<dbReference type="PANTHER" id="PTHR43790">
    <property type="entry name" value="CARBOHYDRATE TRANSPORT ATP-BINDING PROTEIN MG119-RELATED"/>
    <property type="match status" value="1"/>
</dbReference>
<evidence type="ECO:0000256" key="8">
    <source>
        <dbReference type="ARBA" id="ARBA00022967"/>
    </source>
</evidence>
<evidence type="ECO:0000256" key="5">
    <source>
        <dbReference type="ARBA" id="ARBA00022737"/>
    </source>
</evidence>
<dbReference type="CDD" id="cd03216">
    <property type="entry name" value="ABC_Carb_Monos_I"/>
    <property type="match status" value="1"/>
</dbReference>
<evidence type="ECO:0000259" key="10">
    <source>
        <dbReference type="PROSITE" id="PS50893"/>
    </source>
</evidence>
<dbReference type="SUPFAM" id="SSF52540">
    <property type="entry name" value="P-loop containing nucleoside triphosphate hydrolases"/>
    <property type="match status" value="2"/>
</dbReference>
<feature type="domain" description="ABC transporter" evidence="10">
    <location>
        <begin position="255"/>
        <end position="497"/>
    </location>
</feature>
<keyword evidence="7 11" id="KW-0067">ATP-binding</keyword>
<dbReference type="Gene3D" id="3.40.50.300">
    <property type="entry name" value="P-loop containing nucleotide triphosphate hydrolases"/>
    <property type="match status" value="2"/>
</dbReference>
<dbReference type="InterPro" id="IPR050107">
    <property type="entry name" value="ABC_carbohydrate_import_ATPase"/>
</dbReference>
<keyword evidence="3" id="KW-1003">Cell membrane</keyword>
<keyword evidence="4" id="KW-0762">Sugar transport</keyword>
<evidence type="ECO:0000313" key="11">
    <source>
        <dbReference type="EMBL" id="TRL40273.1"/>
    </source>
</evidence>
<feature type="domain" description="ABC transporter" evidence="10">
    <location>
        <begin position="8"/>
        <end position="245"/>
    </location>
</feature>
<dbReference type="GO" id="GO:0016887">
    <property type="term" value="F:ATP hydrolysis activity"/>
    <property type="evidence" value="ECO:0007669"/>
    <property type="project" value="InterPro"/>
</dbReference>
<evidence type="ECO:0000313" key="12">
    <source>
        <dbReference type="Proteomes" id="UP000316801"/>
    </source>
</evidence>
<protein>
    <submittedName>
        <fullName evidence="11">Sugar ABC transporter ATP-binding protein</fullName>
    </submittedName>
</protein>
<comment type="similarity">
    <text evidence="1">Belongs to the ABC transporter superfamily.</text>
</comment>
<evidence type="ECO:0000256" key="2">
    <source>
        <dbReference type="ARBA" id="ARBA00022448"/>
    </source>
</evidence>
<dbReference type="InterPro" id="IPR003593">
    <property type="entry name" value="AAA+_ATPase"/>
</dbReference>
<reference evidence="11 12" key="1">
    <citation type="submission" date="2019-07" db="EMBL/GenBank/DDBJ databases">
        <title>Ln-dependent methylotrophs.</title>
        <authorList>
            <person name="Tani A."/>
        </authorList>
    </citation>
    <scope>NUCLEOTIDE SEQUENCE [LARGE SCALE GENOMIC DNA]</scope>
    <source>
        <strain evidence="11 12">SM12</strain>
    </source>
</reference>
<evidence type="ECO:0000256" key="1">
    <source>
        <dbReference type="ARBA" id="ARBA00005417"/>
    </source>
</evidence>
<evidence type="ECO:0000256" key="9">
    <source>
        <dbReference type="ARBA" id="ARBA00023136"/>
    </source>
</evidence>
<keyword evidence="8" id="KW-1278">Translocase</keyword>
<dbReference type="InterPro" id="IPR017871">
    <property type="entry name" value="ABC_transporter-like_CS"/>
</dbReference>
<dbReference type="Proteomes" id="UP000316801">
    <property type="component" value="Unassembled WGS sequence"/>
</dbReference>
<comment type="caution">
    <text evidence="11">The sequence shown here is derived from an EMBL/GenBank/DDBJ whole genome shotgun (WGS) entry which is preliminary data.</text>
</comment>
<evidence type="ECO:0000256" key="7">
    <source>
        <dbReference type="ARBA" id="ARBA00022840"/>
    </source>
</evidence>
<dbReference type="PROSITE" id="PS50893">
    <property type="entry name" value="ABC_TRANSPORTER_2"/>
    <property type="match status" value="2"/>
</dbReference>
<dbReference type="Pfam" id="PF00005">
    <property type="entry name" value="ABC_tran"/>
    <property type="match status" value="2"/>
</dbReference>
<dbReference type="CDD" id="cd03215">
    <property type="entry name" value="ABC_Carb_Monos_II"/>
    <property type="match status" value="1"/>
</dbReference>
<accession>A0A549TDZ2</accession>
<dbReference type="GO" id="GO:0005524">
    <property type="term" value="F:ATP binding"/>
    <property type="evidence" value="ECO:0007669"/>
    <property type="project" value="UniProtKB-KW"/>
</dbReference>
<dbReference type="EMBL" id="VJMG01000015">
    <property type="protein sequence ID" value="TRL40273.1"/>
    <property type="molecule type" value="Genomic_DNA"/>
</dbReference>
<dbReference type="PANTHER" id="PTHR43790:SF1">
    <property type="entry name" value="XYLOSE IMPORT ATP-BINDING PROTEIN XYLG"/>
    <property type="match status" value="1"/>
</dbReference>
<dbReference type="InterPro" id="IPR027417">
    <property type="entry name" value="P-loop_NTPase"/>
</dbReference>
<dbReference type="AlphaFoldDB" id="A0A549TDZ2"/>
<dbReference type="InterPro" id="IPR003439">
    <property type="entry name" value="ABC_transporter-like_ATP-bd"/>
</dbReference>
<dbReference type="SMART" id="SM00382">
    <property type="entry name" value="AAA"/>
    <property type="match status" value="2"/>
</dbReference>
<evidence type="ECO:0000256" key="6">
    <source>
        <dbReference type="ARBA" id="ARBA00022741"/>
    </source>
</evidence>
<keyword evidence="6" id="KW-0547">Nucleotide-binding</keyword>
<evidence type="ECO:0000256" key="4">
    <source>
        <dbReference type="ARBA" id="ARBA00022597"/>
    </source>
</evidence>
<dbReference type="PROSITE" id="PS00211">
    <property type="entry name" value="ABC_TRANSPORTER_1"/>
    <property type="match status" value="1"/>
</dbReference>
<dbReference type="RefSeq" id="WP_143124383.1">
    <property type="nucleotide sequence ID" value="NZ_VJMG01000015.1"/>
</dbReference>
<evidence type="ECO:0000256" key="3">
    <source>
        <dbReference type="ARBA" id="ARBA00022475"/>
    </source>
</evidence>
<keyword evidence="9" id="KW-0472">Membrane</keyword>
<keyword evidence="2" id="KW-0813">Transport</keyword>
<sequence length="497" mass="53850">MASEPPLLSLRNINVTFGGVRALKGVSFEVRPGEVHCLAGENGCGKSTLIKVITGVYRPEAGAELWFDGKPVAAMTPTLAQSLGIQVIWQDLALFGEMTVAENIGFQHAVNGRFGLVNRHAVQAAAERALAKLGVTLDLHMPLKELPIAQRQIVAIARALVGEARLVFMDEPTASLTQSETDYLIEIVRTLSASGVAVVFVSHRLAEVLEISDRMTVLRDGELVGVFPVEGLTQSRVTELMTGRNFDNAVIASDHDDQPVVLSVRNLSRHREFENISFDLRRGETLGITGLLGAGRTELALTLFGMKPAHSGGIEIEGRPVRFASNRDAIREGVAYLSEDRLSLGLNQPQSIADNLVMASLDRILSGGLISLTRKADVVRRWIAALGVKIGTPDDPIRTLSGGNQQRVAIAKWLATDPRILILDAPTVGVDVGARAGIFDIVRKLSAEGLSIILISDEPPEVYFNADRIIHMVEGRIRAIYDPRRMSLTDLEAAVYA</sequence>
<organism evidence="11 12">
    <name type="scientific">Rhizobium straminoryzae</name>
    <dbReference type="NCBI Taxonomy" id="1387186"/>
    <lineage>
        <taxon>Bacteria</taxon>
        <taxon>Pseudomonadati</taxon>
        <taxon>Pseudomonadota</taxon>
        <taxon>Alphaproteobacteria</taxon>
        <taxon>Hyphomicrobiales</taxon>
        <taxon>Rhizobiaceae</taxon>
        <taxon>Rhizobium/Agrobacterium group</taxon>
        <taxon>Rhizobium</taxon>
    </lineage>
</organism>
<proteinExistence type="inferred from homology"/>
<keyword evidence="5" id="KW-0677">Repeat</keyword>
<name>A0A549TDZ2_9HYPH</name>
<keyword evidence="12" id="KW-1185">Reference proteome</keyword>
<gene>
    <name evidence="11" type="ORF">FNA46_06910</name>
</gene>